<dbReference type="Gene3D" id="3.30.470.30">
    <property type="entry name" value="DNA ligase/mRNA capping enzyme"/>
    <property type="match status" value="1"/>
</dbReference>
<dbReference type="GO" id="GO:0003910">
    <property type="term" value="F:DNA ligase (ATP) activity"/>
    <property type="evidence" value="ECO:0007669"/>
    <property type="project" value="InterPro"/>
</dbReference>
<dbReference type="EMBL" id="BART01006731">
    <property type="protein sequence ID" value="GAG68795.1"/>
    <property type="molecule type" value="Genomic_DNA"/>
</dbReference>
<feature type="non-terminal residue" evidence="2">
    <location>
        <position position="1"/>
    </location>
</feature>
<accession>X0ZGL8</accession>
<evidence type="ECO:0000313" key="2">
    <source>
        <dbReference type="EMBL" id="GAG68795.1"/>
    </source>
</evidence>
<dbReference type="GO" id="GO:0006281">
    <property type="term" value="P:DNA repair"/>
    <property type="evidence" value="ECO:0007669"/>
    <property type="project" value="InterPro"/>
</dbReference>
<dbReference type="GO" id="GO:0006310">
    <property type="term" value="P:DNA recombination"/>
    <property type="evidence" value="ECO:0007669"/>
    <property type="project" value="InterPro"/>
</dbReference>
<dbReference type="AlphaFoldDB" id="X0ZGL8"/>
<name>X0ZGL8_9ZZZZ</name>
<comment type="caution">
    <text evidence="2">The sequence shown here is derived from an EMBL/GenBank/DDBJ whole genome shotgun (WGS) entry which is preliminary data.</text>
</comment>
<feature type="domain" description="ATP-dependent DNA ligase family profile" evidence="1">
    <location>
        <begin position="1"/>
        <end position="134"/>
    </location>
</feature>
<proteinExistence type="predicted"/>
<dbReference type="GO" id="GO:0005524">
    <property type="term" value="F:ATP binding"/>
    <property type="evidence" value="ECO:0007669"/>
    <property type="project" value="InterPro"/>
</dbReference>
<dbReference type="Pfam" id="PF01068">
    <property type="entry name" value="DNA_ligase_A_M"/>
    <property type="match status" value="1"/>
</dbReference>
<dbReference type="SUPFAM" id="SSF56091">
    <property type="entry name" value="DNA ligase/mRNA capping enzyme, catalytic domain"/>
    <property type="match status" value="1"/>
</dbReference>
<protein>
    <recommendedName>
        <fullName evidence="1">ATP-dependent DNA ligase family profile domain-containing protein</fullName>
    </recommendedName>
</protein>
<sequence>AEVIMIDKEKNECLHRTVTNSLLNGKFDPTEASKKAHVYIFDIVEYEGKDIRDWPLKERKELLSKFKDSEHIHFLTSSTNLQKDALSYIVNLEDLKQVEKAKDKIMGYAHKGGPFPKHIAEGVMIKLLNTPYKTPQDHGACKWKEKYEIDCLVVGEKEIIREGKKTGNWNYELAVGPIDKEWAEAIGKKDKKAVTEFKGKFYNHVGKSDNTKEDVAIGSILRVASEDINSYETDDPKYPYYKSYVSVVLQPVPEKNTPDKMFVLERLSEFTPRREALVEKGIKDDVKISIEAGKIPKEIYKEHAKENEPLPKEFYNDYREGEAFIQTHIRGLEPEEVEEYKKGKITLAKLFEGHSIHIDDRMSFSGLKRLVQWVITDNRVQDYLKMLKGELVETASGVKNVAKSFALVKPSAEEPETLKKIEGIKEPSINKEGAKILADLQILKGSYFISPGEVGSTAYKYAWMGLLGIPLLPSRPANNFLRP</sequence>
<gene>
    <name evidence="2" type="ORF">S01H4_15355</name>
</gene>
<reference evidence="2" key="1">
    <citation type="journal article" date="2014" name="Front. Microbiol.">
        <title>High frequency of phylogenetically diverse reductive dehalogenase-homologous genes in deep subseafloor sedimentary metagenomes.</title>
        <authorList>
            <person name="Kawai M."/>
            <person name="Futagami T."/>
            <person name="Toyoda A."/>
            <person name="Takaki Y."/>
            <person name="Nishi S."/>
            <person name="Hori S."/>
            <person name="Arai W."/>
            <person name="Tsubouchi T."/>
            <person name="Morono Y."/>
            <person name="Uchiyama I."/>
            <person name="Ito T."/>
            <person name="Fujiyama A."/>
            <person name="Inagaki F."/>
            <person name="Takami H."/>
        </authorList>
    </citation>
    <scope>NUCLEOTIDE SEQUENCE</scope>
    <source>
        <strain evidence="2">Expedition CK06-06</strain>
    </source>
</reference>
<evidence type="ECO:0000259" key="1">
    <source>
        <dbReference type="Pfam" id="PF01068"/>
    </source>
</evidence>
<organism evidence="2">
    <name type="scientific">marine sediment metagenome</name>
    <dbReference type="NCBI Taxonomy" id="412755"/>
    <lineage>
        <taxon>unclassified sequences</taxon>
        <taxon>metagenomes</taxon>
        <taxon>ecological metagenomes</taxon>
    </lineage>
</organism>
<dbReference type="InterPro" id="IPR012310">
    <property type="entry name" value="DNA_ligase_ATP-dep_cent"/>
</dbReference>